<dbReference type="AlphaFoldDB" id="A0A3G1KYF8"/>
<proteinExistence type="predicted"/>
<gene>
    <name evidence="2" type="ORF">DCMF_24440</name>
</gene>
<feature type="domain" description="PilZ" evidence="1">
    <location>
        <begin position="3"/>
        <end position="108"/>
    </location>
</feature>
<dbReference type="GO" id="GO:0035438">
    <property type="term" value="F:cyclic-di-GMP binding"/>
    <property type="evidence" value="ECO:0007669"/>
    <property type="project" value="InterPro"/>
</dbReference>
<keyword evidence="3" id="KW-1185">Reference proteome</keyword>
<accession>A0A3G1KYF8</accession>
<dbReference type="OrthoDB" id="1954087at2"/>
<evidence type="ECO:0000259" key="1">
    <source>
        <dbReference type="Pfam" id="PF07238"/>
    </source>
</evidence>
<dbReference type="RefSeq" id="WP_148136846.1">
    <property type="nucleotide sequence ID" value="NZ_CP017634.1"/>
</dbReference>
<organism evidence="2 3">
    <name type="scientific">Formimonas warabiya</name>
    <dbReference type="NCBI Taxonomy" id="1761012"/>
    <lineage>
        <taxon>Bacteria</taxon>
        <taxon>Bacillati</taxon>
        <taxon>Bacillota</taxon>
        <taxon>Clostridia</taxon>
        <taxon>Eubacteriales</taxon>
        <taxon>Peptococcaceae</taxon>
        <taxon>Candidatus Formimonas</taxon>
    </lineage>
</organism>
<dbReference type="Pfam" id="PF07238">
    <property type="entry name" value="PilZ"/>
    <property type="match status" value="1"/>
</dbReference>
<dbReference type="SUPFAM" id="SSF141371">
    <property type="entry name" value="PilZ domain-like"/>
    <property type="match status" value="1"/>
</dbReference>
<evidence type="ECO:0000313" key="2">
    <source>
        <dbReference type="EMBL" id="ATW27481.1"/>
    </source>
</evidence>
<dbReference type="Proteomes" id="UP000323521">
    <property type="component" value="Chromosome"/>
</dbReference>
<name>A0A3G1KYF8_FORW1</name>
<sequence length="115" mass="13048">MEERRKSPRLPAKLELTISSLFKQNQNLIGDLNENIQVINISKAGIGFTCGHELPLDYYFDAKIQLTEEKFFFAVLKIIRIDKEGDGYLVGCEFVGLSDTMSRLVEQYAGALEEN</sequence>
<dbReference type="EMBL" id="CP017634">
    <property type="protein sequence ID" value="ATW27481.1"/>
    <property type="molecule type" value="Genomic_DNA"/>
</dbReference>
<dbReference type="KEGG" id="fwa:DCMF_24440"/>
<dbReference type="Gene3D" id="2.40.10.220">
    <property type="entry name" value="predicted glycosyltransferase like domains"/>
    <property type="match status" value="1"/>
</dbReference>
<reference evidence="2 3" key="1">
    <citation type="submission" date="2016-10" db="EMBL/GenBank/DDBJ databases">
        <title>Complete Genome Sequence of Peptococcaceae strain DCMF.</title>
        <authorList>
            <person name="Edwards R.J."/>
            <person name="Holland S.I."/>
            <person name="Deshpande N.P."/>
            <person name="Wong Y.K."/>
            <person name="Ertan H."/>
            <person name="Manefield M."/>
            <person name="Russell T.L."/>
            <person name="Lee M.J."/>
        </authorList>
    </citation>
    <scope>NUCLEOTIDE SEQUENCE [LARGE SCALE GENOMIC DNA]</scope>
    <source>
        <strain evidence="2 3">DCMF</strain>
    </source>
</reference>
<evidence type="ECO:0000313" key="3">
    <source>
        <dbReference type="Proteomes" id="UP000323521"/>
    </source>
</evidence>
<dbReference type="InterPro" id="IPR009875">
    <property type="entry name" value="PilZ_domain"/>
</dbReference>
<protein>
    <recommendedName>
        <fullName evidence="1">PilZ domain-containing protein</fullName>
    </recommendedName>
</protein>